<comment type="caution">
    <text evidence="2">The sequence shown here is derived from an EMBL/GenBank/DDBJ whole genome shotgun (WGS) entry which is preliminary data.</text>
</comment>
<dbReference type="AlphaFoldDB" id="A0AAD5UUG6"/>
<feature type="region of interest" description="Disordered" evidence="1">
    <location>
        <begin position="73"/>
        <end position="92"/>
    </location>
</feature>
<feature type="region of interest" description="Disordered" evidence="1">
    <location>
        <begin position="109"/>
        <end position="143"/>
    </location>
</feature>
<dbReference type="EMBL" id="JANAWD010000536">
    <property type="protein sequence ID" value="KAJ3478122.1"/>
    <property type="molecule type" value="Genomic_DNA"/>
</dbReference>
<sequence>MSTDPQIRQVEKMMEKEAKADQKTLSHAIKDLTGVEKNHDKSIKAADKAQHALDKAIKQEYNAAATLNKATHAHDSAVSSHHAAEKTLNLKQQHETRLLQDLEQRRADVENLKQRKATNDVASRAQVHSEGPATAPEGGPSTI</sequence>
<evidence type="ECO:0000313" key="2">
    <source>
        <dbReference type="EMBL" id="KAJ3478122.1"/>
    </source>
</evidence>
<proteinExistence type="predicted"/>
<keyword evidence="3" id="KW-1185">Reference proteome</keyword>
<gene>
    <name evidence="2" type="ORF">NLI96_g9983</name>
</gene>
<protein>
    <submittedName>
        <fullName evidence="2">Uncharacterized protein</fullName>
    </submittedName>
</protein>
<dbReference type="Proteomes" id="UP001212997">
    <property type="component" value="Unassembled WGS sequence"/>
</dbReference>
<name>A0AAD5UUG6_9APHY</name>
<evidence type="ECO:0000313" key="3">
    <source>
        <dbReference type="Proteomes" id="UP001212997"/>
    </source>
</evidence>
<reference evidence="2" key="1">
    <citation type="submission" date="2022-07" db="EMBL/GenBank/DDBJ databases">
        <title>Genome Sequence of Physisporinus lineatus.</title>
        <authorList>
            <person name="Buettner E."/>
        </authorList>
    </citation>
    <scope>NUCLEOTIDE SEQUENCE</scope>
    <source>
        <strain evidence="2">VT162</strain>
    </source>
</reference>
<evidence type="ECO:0000256" key="1">
    <source>
        <dbReference type="SAM" id="MobiDB-lite"/>
    </source>
</evidence>
<accession>A0AAD5UUG6</accession>
<organism evidence="2 3">
    <name type="scientific">Meripilus lineatus</name>
    <dbReference type="NCBI Taxonomy" id="2056292"/>
    <lineage>
        <taxon>Eukaryota</taxon>
        <taxon>Fungi</taxon>
        <taxon>Dikarya</taxon>
        <taxon>Basidiomycota</taxon>
        <taxon>Agaricomycotina</taxon>
        <taxon>Agaricomycetes</taxon>
        <taxon>Polyporales</taxon>
        <taxon>Meripilaceae</taxon>
        <taxon>Meripilus</taxon>
    </lineage>
</organism>